<gene>
    <name evidence="1" type="ORF">PPRIM_AZ9-3.1.T0480135</name>
</gene>
<comment type="caution">
    <text evidence="1">The sequence shown here is derived from an EMBL/GenBank/DDBJ whole genome shotgun (WGS) entry which is preliminary data.</text>
</comment>
<sequence>MQMIKDDMIINNSILDFSMTENQKFESICQQLKNICTVSQQLLVPKLRQKRIRKKRVLKKLQKNQKSEKVSSDIQHKKTILNYFEVSRNELEEKIALISGLQQQIQQIKLMMSQI</sequence>
<dbReference type="Proteomes" id="UP000688137">
    <property type="component" value="Unassembled WGS sequence"/>
</dbReference>
<dbReference type="EMBL" id="CAJJDM010000048">
    <property type="protein sequence ID" value="CAD8071954.1"/>
    <property type="molecule type" value="Genomic_DNA"/>
</dbReference>
<evidence type="ECO:0000313" key="1">
    <source>
        <dbReference type="EMBL" id="CAD8071954.1"/>
    </source>
</evidence>
<organism evidence="1 2">
    <name type="scientific">Paramecium primaurelia</name>
    <dbReference type="NCBI Taxonomy" id="5886"/>
    <lineage>
        <taxon>Eukaryota</taxon>
        <taxon>Sar</taxon>
        <taxon>Alveolata</taxon>
        <taxon>Ciliophora</taxon>
        <taxon>Intramacronucleata</taxon>
        <taxon>Oligohymenophorea</taxon>
        <taxon>Peniculida</taxon>
        <taxon>Parameciidae</taxon>
        <taxon>Paramecium</taxon>
    </lineage>
</organism>
<accession>A0A8S1M9F4</accession>
<keyword evidence="2" id="KW-1185">Reference proteome</keyword>
<name>A0A8S1M9F4_PARPR</name>
<reference evidence="1" key="1">
    <citation type="submission" date="2021-01" db="EMBL/GenBank/DDBJ databases">
        <authorList>
            <consortium name="Genoscope - CEA"/>
            <person name="William W."/>
        </authorList>
    </citation>
    <scope>NUCLEOTIDE SEQUENCE</scope>
</reference>
<dbReference type="OMA" id="DEMIMNN"/>
<evidence type="ECO:0000313" key="2">
    <source>
        <dbReference type="Proteomes" id="UP000688137"/>
    </source>
</evidence>
<proteinExistence type="predicted"/>
<protein>
    <submittedName>
        <fullName evidence="1">Uncharacterized protein</fullName>
    </submittedName>
</protein>
<dbReference type="AlphaFoldDB" id="A0A8S1M9F4"/>